<dbReference type="Proteomes" id="UP000004095">
    <property type="component" value="Unassembled WGS sequence"/>
</dbReference>
<evidence type="ECO:0000313" key="2">
    <source>
        <dbReference type="Proteomes" id="UP000004095"/>
    </source>
</evidence>
<dbReference type="AlphaFoldDB" id="A1ZVE0"/>
<gene>
    <name evidence="1" type="ORF">M23134_07289</name>
</gene>
<reference evidence="1 2" key="1">
    <citation type="submission" date="2007-01" db="EMBL/GenBank/DDBJ databases">
        <authorList>
            <person name="Haygood M."/>
            <person name="Podell S."/>
            <person name="Anderson C."/>
            <person name="Hopkinson B."/>
            <person name="Roe K."/>
            <person name="Barbeau K."/>
            <person name="Gaasterland T."/>
            <person name="Ferriera S."/>
            <person name="Johnson J."/>
            <person name="Kravitz S."/>
            <person name="Beeson K."/>
            <person name="Sutton G."/>
            <person name="Rogers Y.-H."/>
            <person name="Friedman R."/>
            <person name="Frazier M."/>
            <person name="Venter J.C."/>
        </authorList>
    </citation>
    <scope>NUCLEOTIDE SEQUENCE [LARGE SCALE GENOMIC DNA]</scope>
    <source>
        <strain evidence="1 2">ATCC 23134</strain>
    </source>
</reference>
<comment type="caution">
    <text evidence="1">The sequence shown here is derived from an EMBL/GenBank/DDBJ whole genome shotgun (WGS) entry which is preliminary data.</text>
</comment>
<keyword evidence="2" id="KW-1185">Reference proteome</keyword>
<evidence type="ECO:0000313" key="1">
    <source>
        <dbReference type="EMBL" id="EAY25638.1"/>
    </source>
</evidence>
<proteinExistence type="predicted"/>
<protein>
    <submittedName>
        <fullName evidence="1">Uncharacterized protein</fullName>
    </submittedName>
</protein>
<dbReference type="EMBL" id="AAWS01000045">
    <property type="protein sequence ID" value="EAY25638.1"/>
    <property type="molecule type" value="Genomic_DNA"/>
</dbReference>
<organism evidence="1 2">
    <name type="scientific">Microscilla marina ATCC 23134</name>
    <dbReference type="NCBI Taxonomy" id="313606"/>
    <lineage>
        <taxon>Bacteria</taxon>
        <taxon>Pseudomonadati</taxon>
        <taxon>Bacteroidota</taxon>
        <taxon>Cytophagia</taxon>
        <taxon>Cytophagales</taxon>
        <taxon>Microscillaceae</taxon>
        <taxon>Microscilla</taxon>
    </lineage>
</organism>
<name>A1ZVE0_MICM2</name>
<sequence length="74" mass="8337">MSFCARKSAIFGRVSGNYAGNNATGSYRMEEYRQTLKKVGEFQANEDSLWGILAGLEAKSTFWRISLFGLRFSD</sequence>
<accession>A1ZVE0</accession>
<dbReference type="RefSeq" id="WP_002702412.1">
    <property type="nucleotide sequence ID" value="NZ_AAWS01000045.1"/>
</dbReference>